<evidence type="ECO:0000256" key="2">
    <source>
        <dbReference type="ARBA" id="ARBA00022801"/>
    </source>
</evidence>
<keyword evidence="6" id="KW-1185">Reference proteome</keyword>
<dbReference type="Pfam" id="PF13622">
    <property type="entry name" value="4HBT_3"/>
    <property type="match status" value="1"/>
</dbReference>
<dbReference type="EMBL" id="CP144918">
    <property type="protein sequence ID" value="WWA47558.1"/>
    <property type="molecule type" value="Genomic_DNA"/>
</dbReference>
<dbReference type="CDD" id="cd03445">
    <property type="entry name" value="Thioesterase_II_repeat2"/>
    <property type="match status" value="1"/>
</dbReference>
<dbReference type="InterPro" id="IPR049449">
    <property type="entry name" value="TesB_ACOT8-like_N"/>
</dbReference>
<dbReference type="InterPro" id="IPR025652">
    <property type="entry name" value="TesB_C"/>
</dbReference>
<dbReference type="Gene3D" id="2.40.160.210">
    <property type="entry name" value="Acyl-CoA thioesterase, double hotdog domain"/>
    <property type="match status" value="1"/>
</dbReference>
<dbReference type="Proteomes" id="UP001335183">
    <property type="component" value="Chromosome"/>
</dbReference>
<dbReference type="InterPro" id="IPR003703">
    <property type="entry name" value="Acyl_CoA_thio"/>
</dbReference>
<evidence type="ECO:0000313" key="5">
    <source>
        <dbReference type="EMBL" id="WWA47558.1"/>
    </source>
</evidence>
<accession>A0ABZ2D463</accession>
<dbReference type="InterPro" id="IPR029069">
    <property type="entry name" value="HotDog_dom_sf"/>
</dbReference>
<feature type="domain" description="Acyl-CoA thioesterase 2 C-terminal" evidence="3">
    <location>
        <begin position="164"/>
        <end position="288"/>
    </location>
</feature>
<dbReference type="Pfam" id="PF02551">
    <property type="entry name" value="Acyl_CoA_thio"/>
    <property type="match status" value="1"/>
</dbReference>
<sequence>MEHRVRASEETEEERLEVILRPVANAADTWIGAPGPAMGPRLFGGQAVAQALMAASLEEDAGRLAHSLHCYFLKPGMADEPVEYRVAHLTAGRSFAARRVEAWQGQLCIFSMIASFHRPEPGFRHAVECPYPLDIEGALATLDGWRESDDDSGQHPLVRRLQQRPIEIVPLDPSAVFGGSAHEPRAAWWMRLRRPAQADPAMQRALLAYASDMLFMRNAMLPHGIRPGSRKVQATSLDHALWFHETPDFDRWHLFVSESPWAGGARGLSRGHFFAEDGRMVATAQQENLMRPLGEALERLAEQEQGA</sequence>
<dbReference type="CDD" id="cd03444">
    <property type="entry name" value="Thioesterase_II_repeat1"/>
    <property type="match status" value="1"/>
</dbReference>
<dbReference type="PANTHER" id="PTHR11066">
    <property type="entry name" value="ACYL-COA THIOESTERASE"/>
    <property type="match status" value="1"/>
</dbReference>
<name>A0ABZ2D463_9SPHN</name>
<feature type="domain" description="Acyl-CoA thioesterase-like N-terminal HotDog" evidence="4">
    <location>
        <begin position="36"/>
        <end position="117"/>
    </location>
</feature>
<organism evidence="5 6">
    <name type="scientific">Pelagerythrobacter marensis</name>
    <dbReference type="NCBI Taxonomy" id="543877"/>
    <lineage>
        <taxon>Bacteria</taxon>
        <taxon>Pseudomonadati</taxon>
        <taxon>Pseudomonadota</taxon>
        <taxon>Alphaproteobacteria</taxon>
        <taxon>Sphingomonadales</taxon>
        <taxon>Erythrobacteraceae</taxon>
        <taxon>Pelagerythrobacter</taxon>
    </lineage>
</organism>
<proteinExistence type="inferred from homology"/>
<evidence type="ECO:0000313" key="6">
    <source>
        <dbReference type="Proteomes" id="UP001335183"/>
    </source>
</evidence>
<dbReference type="InterPro" id="IPR042171">
    <property type="entry name" value="Acyl-CoA_hotdog"/>
</dbReference>
<keyword evidence="2" id="KW-0378">Hydrolase</keyword>
<protein>
    <submittedName>
        <fullName evidence="5">Acyl-CoA thioesterase domain-containing protein</fullName>
    </submittedName>
</protein>
<evidence type="ECO:0000256" key="1">
    <source>
        <dbReference type="ARBA" id="ARBA00006538"/>
    </source>
</evidence>
<gene>
    <name evidence="5" type="ORF">V5F89_01230</name>
</gene>
<comment type="similarity">
    <text evidence="1">Belongs to the C/M/P thioester hydrolase family.</text>
</comment>
<dbReference type="PANTHER" id="PTHR11066:SF34">
    <property type="entry name" value="ACYL-COENZYME A THIOESTERASE 8"/>
    <property type="match status" value="1"/>
</dbReference>
<dbReference type="SUPFAM" id="SSF54637">
    <property type="entry name" value="Thioesterase/thiol ester dehydrase-isomerase"/>
    <property type="match status" value="2"/>
</dbReference>
<dbReference type="RefSeq" id="WP_338446448.1">
    <property type="nucleotide sequence ID" value="NZ_CP144918.1"/>
</dbReference>
<reference evidence="5 6" key="1">
    <citation type="submission" date="2024-02" db="EMBL/GenBank/DDBJ databases">
        <title>The whole genome sequence of five bacterial samples isolated from Abu Dhabi Sabkha-shore region.</title>
        <authorList>
            <person name="Sudalaimuthuasari N."/>
            <person name="Sarfraz B."/>
            <person name="Tuyisabe J.D."/>
            <person name="Mugisha Ntwali L.D.M."/>
            <person name="Ali A.I.A.A."/>
            <person name="Almansoori S.Z.A."/>
            <person name="Alajami H.S.A."/>
            <person name="Almeqbaali A.A.S."/>
            <person name="Kundu B."/>
            <person name="Saeed E.E."/>
            <person name="Sukumarinath V."/>
            <person name="Mishra A.K."/>
            <person name="Hazzouri K.M."/>
            <person name="Almaskari R."/>
            <person name="Sharma A.K."/>
            <person name="Amiri K.M.A."/>
        </authorList>
    </citation>
    <scope>NUCLEOTIDE SEQUENCE [LARGE SCALE GENOMIC DNA]</scope>
    <source>
        <strain evidence="6">kcgeb_sd</strain>
    </source>
</reference>
<evidence type="ECO:0000259" key="3">
    <source>
        <dbReference type="Pfam" id="PF02551"/>
    </source>
</evidence>
<evidence type="ECO:0000259" key="4">
    <source>
        <dbReference type="Pfam" id="PF13622"/>
    </source>
</evidence>